<dbReference type="Proteomes" id="UP001237105">
    <property type="component" value="Unassembled WGS sequence"/>
</dbReference>
<evidence type="ECO:0000256" key="1">
    <source>
        <dbReference type="SAM" id="MobiDB-lite"/>
    </source>
</evidence>
<reference evidence="2 3" key="1">
    <citation type="submission" date="2023-05" db="EMBL/GenBank/DDBJ databases">
        <title>Draft genome sequence of Streptomyces sp. B-S-A12 isolated from a cave soil in Thailand.</title>
        <authorList>
            <person name="Chamroensaksri N."/>
            <person name="Muangham S."/>
        </authorList>
    </citation>
    <scope>NUCLEOTIDE SEQUENCE [LARGE SCALE GENOMIC DNA]</scope>
    <source>
        <strain evidence="2 3">B-S-A12</strain>
    </source>
</reference>
<protein>
    <submittedName>
        <fullName evidence="2">Uncharacterized protein</fullName>
    </submittedName>
</protein>
<accession>A0ABT6TAU0</accession>
<feature type="compositionally biased region" description="Low complexity" evidence="1">
    <location>
        <begin position="33"/>
        <end position="43"/>
    </location>
</feature>
<proteinExistence type="predicted"/>
<evidence type="ECO:0000313" key="2">
    <source>
        <dbReference type="EMBL" id="MDI3424134.1"/>
    </source>
</evidence>
<comment type="caution">
    <text evidence="2">The sequence shown here is derived from an EMBL/GenBank/DDBJ whole genome shotgun (WGS) entry which is preliminary data.</text>
</comment>
<dbReference type="RefSeq" id="WP_282539959.1">
    <property type="nucleotide sequence ID" value="NZ_JASCIS010000075.1"/>
</dbReference>
<dbReference type="EMBL" id="JASCIS010000075">
    <property type="protein sequence ID" value="MDI3424134.1"/>
    <property type="molecule type" value="Genomic_DNA"/>
</dbReference>
<name>A0ABT6TAU0_9ACTN</name>
<sequence length="116" mass="13003">MNLLARLLARLLPPSGTRRRTPAPGVSSPPPHRVVTPPRRSSPYARDAADDTTLYVDPPLWNTLRPYVHVHARPKFVPAEQRAQAHRRWALDMALRGRDVGPERIHGVRVGGWEAA</sequence>
<keyword evidence="3" id="KW-1185">Reference proteome</keyword>
<feature type="region of interest" description="Disordered" evidence="1">
    <location>
        <begin position="11"/>
        <end position="49"/>
    </location>
</feature>
<evidence type="ECO:0000313" key="3">
    <source>
        <dbReference type="Proteomes" id="UP001237105"/>
    </source>
</evidence>
<gene>
    <name evidence="2" type="ORF">QIT00_37365</name>
</gene>
<organism evidence="2 3">
    <name type="scientific">Streptomyces luteolus</name>
    <dbReference type="NCBI Taxonomy" id="3043615"/>
    <lineage>
        <taxon>Bacteria</taxon>
        <taxon>Bacillati</taxon>
        <taxon>Actinomycetota</taxon>
        <taxon>Actinomycetes</taxon>
        <taxon>Kitasatosporales</taxon>
        <taxon>Streptomycetaceae</taxon>
        <taxon>Streptomyces</taxon>
    </lineage>
</organism>